<keyword evidence="13" id="KW-1185">Reference proteome</keyword>
<feature type="domain" description="Tripartite ATP-independent periplasmic transporters DctQ component" evidence="10">
    <location>
        <begin position="26"/>
        <end position="153"/>
    </location>
</feature>
<dbReference type="GO" id="GO:0022857">
    <property type="term" value="F:transmembrane transporter activity"/>
    <property type="evidence" value="ECO:0007669"/>
    <property type="project" value="TreeGrafter"/>
</dbReference>
<name>A0AAW5BVR0_9FIRM</name>
<keyword evidence="7 9" id="KW-0472">Membrane</keyword>
<keyword evidence="3" id="KW-1003">Cell membrane</keyword>
<evidence type="ECO:0000313" key="12">
    <source>
        <dbReference type="EMBL" id="NSJ47902.1"/>
    </source>
</evidence>
<feature type="transmembrane region" description="Helical" evidence="9">
    <location>
        <begin position="50"/>
        <end position="68"/>
    </location>
</feature>
<evidence type="ECO:0000256" key="4">
    <source>
        <dbReference type="ARBA" id="ARBA00022519"/>
    </source>
</evidence>
<evidence type="ECO:0000256" key="1">
    <source>
        <dbReference type="ARBA" id="ARBA00004429"/>
    </source>
</evidence>
<evidence type="ECO:0000256" key="2">
    <source>
        <dbReference type="ARBA" id="ARBA00022448"/>
    </source>
</evidence>
<protein>
    <submittedName>
        <fullName evidence="11">TRAP transporter small permease</fullName>
    </submittedName>
</protein>
<dbReference type="Proteomes" id="UP001299608">
    <property type="component" value="Unassembled WGS sequence"/>
</dbReference>
<feature type="transmembrane region" description="Helical" evidence="9">
    <location>
        <begin position="12"/>
        <end position="38"/>
    </location>
</feature>
<keyword evidence="6 9" id="KW-1133">Transmembrane helix</keyword>
<evidence type="ECO:0000313" key="13">
    <source>
        <dbReference type="Proteomes" id="UP000669239"/>
    </source>
</evidence>
<dbReference type="Pfam" id="PF04290">
    <property type="entry name" value="DctQ"/>
    <property type="match status" value="1"/>
</dbReference>
<feature type="transmembrane region" description="Helical" evidence="9">
    <location>
        <begin position="89"/>
        <end position="110"/>
    </location>
</feature>
<comment type="subcellular location">
    <subcellularLocation>
        <location evidence="1">Cell inner membrane</location>
        <topology evidence="1">Multi-pass membrane protein</topology>
    </subcellularLocation>
</comment>
<keyword evidence="2" id="KW-0813">Transport</keyword>
<evidence type="ECO:0000256" key="7">
    <source>
        <dbReference type="ARBA" id="ARBA00023136"/>
    </source>
</evidence>
<comment type="caution">
    <text evidence="11">The sequence shown here is derived from an EMBL/GenBank/DDBJ whole genome shotgun (WGS) entry which is preliminary data.</text>
</comment>
<dbReference type="AlphaFoldDB" id="A0AAW5BVR0"/>
<dbReference type="GO" id="GO:0005886">
    <property type="term" value="C:plasma membrane"/>
    <property type="evidence" value="ECO:0007669"/>
    <property type="project" value="UniProtKB-SubCell"/>
</dbReference>
<reference evidence="11" key="3">
    <citation type="submission" date="2022-01" db="EMBL/GenBank/DDBJ databases">
        <title>Collection of gut derived symbiotic bacterial strains cultured from healthy donors.</title>
        <authorList>
            <person name="Lin H."/>
            <person name="Kohout C."/>
            <person name="Waligurski E."/>
            <person name="Pamer E.G."/>
        </authorList>
    </citation>
    <scope>NUCLEOTIDE SEQUENCE</scope>
    <source>
        <strain evidence="11">DFI.6.55</strain>
    </source>
</reference>
<sequence>MGKIKKGLGYVVAVEQYVCCALLVVMLSICFVAVVMRYAFNSPIVWSEEVILTCLIWFGFMCISIGIYRDDHIAIEGVFNKLPPLARKALTVFRHVLLMVFCMFMTYYGWKIFKINLQKRLPATHWSQGLQYFPMVFSGVLMTVYSIVNLIETLIPYKKEETAG</sequence>
<evidence type="ECO:0000313" key="11">
    <source>
        <dbReference type="EMBL" id="MCG4747393.1"/>
    </source>
</evidence>
<dbReference type="InterPro" id="IPR055348">
    <property type="entry name" value="DctQ"/>
</dbReference>
<evidence type="ECO:0000313" key="14">
    <source>
        <dbReference type="Proteomes" id="UP001299608"/>
    </source>
</evidence>
<evidence type="ECO:0000256" key="5">
    <source>
        <dbReference type="ARBA" id="ARBA00022692"/>
    </source>
</evidence>
<gene>
    <name evidence="12" type="ORF">G5B36_04220</name>
    <name evidence="11" type="ORF">L0N08_18365</name>
</gene>
<dbReference type="RefSeq" id="WP_117561291.1">
    <property type="nucleotide sequence ID" value="NZ_BAABZL010000001.1"/>
</dbReference>
<evidence type="ECO:0000256" key="3">
    <source>
        <dbReference type="ARBA" id="ARBA00022475"/>
    </source>
</evidence>
<dbReference type="PANTHER" id="PTHR35011">
    <property type="entry name" value="2,3-DIKETO-L-GULONATE TRAP TRANSPORTER SMALL PERMEASE PROTEIN YIAM"/>
    <property type="match status" value="1"/>
</dbReference>
<feature type="transmembrane region" description="Helical" evidence="9">
    <location>
        <begin position="130"/>
        <end position="151"/>
    </location>
</feature>
<evidence type="ECO:0000256" key="6">
    <source>
        <dbReference type="ARBA" id="ARBA00022989"/>
    </source>
</evidence>
<reference evidence="12 13" key="1">
    <citation type="journal article" date="2020" name="Cell Host Microbe">
        <title>Functional and Genomic Variation between Human-Derived Isolates of Lachnospiraceae Reveals Inter- and Intra-Species Diversity.</title>
        <authorList>
            <person name="Sorbara M.T."/>
            <person name="Littmann E.R."/>
            <person name="Fontana E."/>
            <person name="Moody T.U."/>
            <person name="Kohout C.E."/>
            <person name="Gjonbalaj M."/>
            <person name="Eaton V."/>
            <person name="Seok R."/>
            <person name="Leiner I.M."/>
            <person name="Pamer E.G."/>
        </authorList>
    </citation>
    <scope>NUCLEOTIDE SEQUENCE [LARGE SCALE GENOMIC DNA]</scope>
    <source>
        <strain evidence="12 13">MSK.1.17</strain>
    </source>
</reference>
<proteinExistence type="inferred from homology"/>
<reference evidence="12" key="2">
    <citation type="submission" date="2020-02" db="EMBL/GenBank/DDBJ databases">
        <authorList>
            <person name="Littmann E."/>
            <person name="Sorbara M."/>
        </authorList>
    </citation>
    <scope>NUCLEOTIDE SEQUENCE</scope>
    <source>
        <strain evidence="12">MSK.1.17</strain>
    </source>
</reference>
<dbReference type="EMBL" id="JAKNGE010000024">
    <property type="protein sequence ID" value="MCG4747393.1"/>
    <property type="molecule type" value="Genomic_DNA"/>
</dbReference>
<dbReference type="GO" id="GO:0015740">
    <property type="term" value="P:C4-dicarboxylate transport"/>
    <property type="evidence" value="ECO:0007669"/>
    <property type="project" value="TreeGrafter"/>
</dbReference>
<keyword evidence="5 9" id="KW-0812">Transmembrane</keyword>
<evidence type="ECO:0000259" key="10">
    <source>
        <dbReference type="Pfam" id="PF04290"/>
    </source>
</evidence>
<dbReference type="InterPro" id="IPR007387">
    <property type="entry name" value="TRAP_DctQ"/>
</dbReference>
<comment type="similarity">
    <text evidence="8">Belongs to the TRAP transporter small permease family.</text>
</comment>
<evidence type="ECO:0000256" key="8">
    <source>
        <dbReference type="ARBA" id="ARBA00038436"/>
    </source>
</evidence>
<organism evidence="11 14">
    <name type="scientific">Enterocloster aldenensis</name>
    <dbReference type="NCBI Taxonomy" id="358742"/>
    <lineage>
        <taxon>Bacteria</taxon>
        <taxon>Bacillati</taxon>
        <taxon>Bacillota</taxon>
        <taxon>Clostridia</taxon>
        <taxon>Lachnospirales</taxon>
        <taxon>Lachnospiraceae</taxon>
        <taxon>Enterocloster</taxon>
    </lineage>
</organism>
<dbReference type="PANTHER" id="PTHR35011:SF11">
    <property type="entry name" value="TRAP TRANSPORTER SMALL PERMEASE PROTEIN"/>
    <property type="match status" value="1"/>
</dbReference>
<accession>A0AAW5BVR0</accession>
<keyword evidence="4" id="KW-0997">Cell inner membrane</keyword>
<dbReference type="Proteomes" id="UP000669239">
    <property type="component" value="Unassembled WGS sequence"/>
</dbReference>
<dbReference type="EMBL" id="JAAITT010000004">
    <property type="protein sequence ID" value="NSJ47902.1"/>
    <property type="molecule type" value="Genomic_DNA"/>
</dbReference>
<dbReference type="GeneID" id="97208920"/>
<evidence type="ECO:0000256" key="9">
    <source>
        <dbReference type="SAM" id="Phobius"/>
    </source>
</evidence>